<proteinExistence type="predicted"/>
<dbReference type="RefSeq" id="WP_306737293.1">
    <property type="nucleotide sequence ID" value="NZ_JANHAX010000007.1"/>
</dbReference>
<dbReference type="AlphaFoldDB" id="A0AAE4B637"/>
<feature type="compositionally biased region" description="Basic and acidic residues" evidence="1">
    <location>
        <begin position="62"/>
        <end position="72"/>
    </location>
</feature>
<reference evidence="2" key="2">
    <citation type="submission" date="2023-02" db="EMBL/GenBank/DDBJ databases">
        <title>'Rhodoalgimonas zhirmunskyi' gen. nov., isolated from a red alga.</title>
        <authorList>
            <person name="Nedashkovskaya O.I."/>
            <person name="Otstavnykh N.Y."/>
            <person name="Bystritskaya E.P."/>
            <person name="Balabanova L.A."/>
            <person name="Isaeva M.P."/>
        </authorList>
    </citation>
    <scope>NUCLEOTIDE SEQUENCE</scope>
    <source>
        <strain evidence="2">KCTC 52189</strain>
    </source>
</reference>
<sequence length="148" mass="15773">MKPKKTLILLASEDRMRLCENTGVGKGVREFAAKSVEDYDDIAAGYADMPGRGQAAPGVAGHKFERPTSERDQARGDFATHVIAETAQAFSAGGYDRLVMAAAPKMLGELRQSLPKGLKTALLEDLAKDLTNTPEADLAGHFADVLAV</sequence>
<dbReference type="EMBL" id="JANHAX010000007">
    <property type="protein sequence ID" value="MDQ2091985.1"/>
    <property type="molecule type" value="Genomic_DNA"/>
</dbReference>
<name>A0AAE4B637_9RHOB</name>
<comment type="caution">
    <text evidence="2">The sequence shown here is derived from an EMBL/GenBank/DDBJ whole genome shotgun (WGS) entry which is preliminary data.</text>
</comment>
<dbReference type="Pfam" id="PF18856">
    <property type="entry name" value="baeRF_family12"/>
    <property type="match status" value="1"/>
</dbReference>
<gene>
    <name evidence="2" type="ORF">NO357_18955</name>
</gene>
<dbReference type="Proteomes" id="UP001226762">
    <property type="component" value="Unassembled WGS sequence"/>
</dbReference>
<dbReference type="InterPro" id="IPR041374">
    <property type="entry name" value="BaeRF_family12"/>
</dbReference>
<protein>
    <submittedName>
        <fullName evidence="2">Host attachment family protein</fullName>
    </submittedName>
</protein>
<evidence type="ECO:0000313" key="3">
    <source>
        <dbReference type="Proteomes" id="UP001226762"/>
    </source>
</evidence>
<reference evidence="2" key="1">
    <citation type="submission" date="2022-07" db="EMBL/GenBank/DDBJ databases">
        <authorList>
            <person name="Otstavnykh N."/>
            <person name="Isaeva M."/>
            <person name="Bystritskaya E."/>
        </authorList>
    </citation>
    <scope>NUCLEOTIDE SEQUENCE</scope>
    <source>
        <strain evidence="2">KCTC 52189</strain>
    </source>
</reference>
<organism evidence="2 3">
    <name type="scientific">Marimonas arenosa</name>
    <dbReference type="NCBI Taxonomy" id="1795305"/>
    <lineage>
        <taxon>Bacteria</taxon>
        <taxon>Pseudomonadati</taxon>
        <taxon>Pseudomonadota</taxon>
        <taxon>Alphaproteobacteria</taxon>
        <taxon>Rhodobacterales</taxon>
        <taxon>Paracoccaceae</taxon>
        <taxon>Marimonas</taxon>
    </lineage>
</organism>
<accession>A0AAE4B637</accession>
<feature type="region of interest" description="Disordered" evidence="1">
    <location>
        <begin position="53"/>
        <end position="72"/>
    </location>
</feature>
<evidence type="ECO:0000256" key="1">
    <source>
        <dbReference type="SAM" id="MobiDB-lite"/>
    </source>
</evidence>
<evidence type="ECO:0000313" key="2">
    <source>
        <dbReference type="EMBL" id="MDQ2091985.1"/>
    </source>
</evidence>
<keyword evidence="3" id="KW-1185">Reference proteome</keyword>